<dbReference type="PANTHER" id="PTHR32166:SF123">
    <property type="entry name" value="BED-TYPE DOMAIN-CONTAINING PROTEIN"/>
    <property type="match status" value="1"/>
</dbReference>
<dbReference type="SUPFAM" id="SSF53098">
    <property type="entry name" value="Ribonuclease H-like"/>
    <property type="match status" value="1"/>
</dbReference>
<dbReference type="InterPro" id="IPR007021">
    <property type="entry name" value="DUF659"/>
</dbReference>
<evidence type="ECO:0000313" key="2">
    <source>
        <dbReference type="EMBL" id="KAF9607094.1"/>
    </source>
</evidence>
<name>A0A835HXQ3_9MAGN</name>
<keyword evidence="3" id="KW-1185">Reference proteome</keyword>
<protein>
    <recommendedName>
        <fullName evidence="1">DUF659 domain-containing protein</fullName>
    </recommendedName>
</protein>
<organism evidence="2 3">
    <name type="scientific">Coptis chinensis</name>
    <dbReference type="NCBI Taxonomy" id="261450"/>
    <lineage>
        <taxon>Eukaryota</taxon>
        <taxon>Viridiplantae</taxon>
        <taxon>Streptophyta</taxon>
        <taxon>Embryophyta</taxon>
        <taxon>Tracheophyta</taxon>
        <taxon>Spermatophyta</taxon>
        <taxon>Magnoliopsida</taxon>
        <taxon>Ranunculales</taxon>
        <taxon>Ranunculaceae</taxon>
        <taxon>Coptidoideae</taxon>
        <taxon>Coptis</taxon>
    </lineage>
</organism>
<dbReference type="InterPro" id="IPR012337">
    <property type="entry name" value="RNaseH-like_sf"/>
</dbReference>
<feature type="non-terminal residue" evidence="2">
    <location>
        <position position="312"/>
    </location>
</feature>
<evidence type="ECO:0000259" key="1">
    <source>
        <dbReference type="Pfam" id="PF04937"/>
    </source>
</evidence>
<dbReference type="OrthoDB" id="2012664at2759"/>
<accession>A0A835HXQ3</accession>
<dbReference type="PANTHER" id="PTHR32166">
    <property type="entry name" value="OSJNBA0013A04.12 PROTEIN"/>
    <property type="match status" value="1"/>
</dbReference>
<gene>
    <name evidence="2" type="ORF">IFM89_032210</name>
</gene>
<dbReference type="AlphaFoldDB" id="A0A835HXQ3"/>
<dbReference type="Pfam" id="PF04937">
    <property type="entry name" value="DUF659"/>
    <property type="match status" value="1"/>
</dbReference>
<sequence>MIGHDVCPCTAMTDEVMELALNVIVKIEDMPRVNKKARGSNSKEGNTCSSFNFGSQQSVYRASGQSITVSHQPKVLGQLKKKEKDVADTIGVKFIVANNLAFNILRSDELREWCQAIGKYGEGYVPPGSETARTKILGSLKDVATMYVKSVKESWEDTSCTLMLDGWTDARRRHHVNLLASSPSGIVILKSERRREDDAKALVEVIQSDAFWIKGNEVVAIVEPIVKLLRMVNGDQCTLGYIYEGVIRVKESIKMILNNDKDKYDPYLAIIERKRIQRLHSPIHAVAAYLNPKFYYENIVKMDSEIRDGMNK</sequence>
<comment type="caution">
    <text evidence="2">The sequence shown here is derived from an EMBL/GenBank/DDBJ whole genome shotgun (WGS) entry which is preliminary data.</text>
</comment>
<feature type="domain" description="DUF659" evidence="1">
    <location>
        <begin position="127"/>
        <end position="208"/>
    </location>
</feature>
<reference evidence="2 3" key="1">
    <citation type="submission" date="2020-10" db="EMBL/GenBank/DDBJ databases">
        <title>The Coptis chinensis genome and diversification of protoberbering-type alkaloids.</title>
        <authorList>
            <person name="Wang B."/>
            <person name="Shu S."/>
            <person name="Song C."/>
            <person name="Liu Y."/>
        </authorList>
    </citation>
    <scope>NUCLEOTIDE SEQUENCE [LARGE SCALE GENOMIC DNA]</scope>
    <source>
        <strain evidence="2">HL-2020</strain>
        <tissue evidence="2">Leaf</tissue>
    </source>
</reference>
<proteinExistence type="predicted"/>
<dbReference type="Proteomes" id="UP000631114">
    <property type="component" value="Unassembled WGS sequence"/>
</dbReference>
<dbReference type="EMBL" id="JADFTS010000005">
    <property type="protein sequence ID" value="KAF9607094.1"/>
    <property type="molecule type" value="Genomic_DNA"/>
</dbReference>
<evidence type="ECO:0000313" key="3">
    <source>
        <dbReference type="Proteomes" id="UP000631114"/>
    </source>
</evidence>